<feature type="compositionally biased region" description="Polar residues" evidence="3">
    <location>
        <begin position="364"/>
        <end position="400"/>
    </location>
</feature>
<protein>
    <recommendedName>
        <fullName evidence="4">Fungal lipase-type domain-containing protein</fullName>
    </recommendedName>
</protein>
<dbReference type="InterPro" id="IPR033556">
    <property type="entry name" value="PLA"/>
</dbReference>
<dbReference type="AlphaFoldDB" id="A0A7S3Q010"/>
<feature type="region of interest" description="Disordered" evidence="3">
    <location>
        <begin position="115"/>
        <end position="187"/>
    </location>
</feature>
<dbReference type="EMBL" id="HBIO01007978">
    <property type="protein sequence ID" value="CAE0461214.1"/>
    <property type="molecule type" value="Transcribed_RNA"/>
</dbReference>
<dbReference type="SUPFAM" id="SSF53474">
    <property type="entry name" value="alpha/beta-Hydrolases"/>
    <property type="match status" value="1"/>
</dbReference>
<name>A0A7S3Q010_9STRA</name>
<dbReference type="PANTHER" id="PTHR31828">
    <property type="entry name" value="PHOSPHOLIPASE A1-IIGAMMA"/>
    <property type="match status" value="1"/>
</dbReference>
<dbReference type="PANTHER" id="PTHR31828:SF1">
    <property type="entry name" value="PHOSPHOLIPASE A1-IIGAMMA"/>
    <property type="match status" value="1"/>
</dbReference>
<dbReference type="Pfam" id="PF01764">
    <property type="entry name" value="Lipase_3"/>
    <property type="match status" value="1"/>
</dbReference>
<evidence type="ECO:0000313" key="5">
    <source>
        <dbReference type="EMBL" id="CAE0461214.1"/>
    </source>
</evidence>
<keyword evidence="2" id="KW-0443">Lipid metabolism</keyword>
<evidence type="ECO:0000256" key="3">
    <source>
        <dbReference type="SAM" id="MobiDB-lite"/>
    </source>
</evidence>
<feature type="compositionally biased region" description="Basic and acidic residues" evidence="3">
    <location>
        <begin position="176"/>
        <end position="187"/>
    </location>
</feature>
<evidence type="ECO:0000259" key="4">
    <source>
        <dbReference type="Pfam" id="PF01764"/>
    </source>
</evidence>
<reference evidence="5" key="1">
    <citation type="submission" date="2021-01" db="EMBL/GenBank/DDBJ databases">
        <authorList>
            <person name="Corre E."/>
            <person name="Pelletier E."/>
            <person name="Niang G."/>
            <person name="Scheremetjew M."/>
            <person name="Finn R."/>
            <person name="Kale V."/>
            <person name="Holt S."/>
            <person name="Cochrane G."/>
            <person name="Meng A."/>
            <person name="Brown T."/>
            <person name="Cohen L."/>
        </authorList>
    </citation>
    <scope>NUCLEOTIDE SEQUENCE</scope>
    <source>
        <strain evidence="5">MM31A-1</strain>
    </source>
</reference>
<dbReference type="InterPro" id="IPR002921">
    <property type="entry name" value="Fungal_lipase-type"/>
</dbReference>
<feature type="region of interest" description="Disordered" evidence="3">
    <location>
        <begin position="550"/>
        <end position="583"/>
    </location>
</feature>
<feature type="compositionally biased region" description="Basic and acidic residues" evidence="3">
    <location>
        <begin position="135"/>
        <end position="147"/>
    </location>
</feature>
<feature type="domain" description="Fungal lipase-type" evidence="4">
    <location>
        <begin position="663"/>
        <end position="762"/>
    </location>
</feature>
<feature type="compositionally biased region" description="Basic residues" evidence="3">
    <location>
        <begin position="569"/>
        <end position="579"/>
    </location>
</feature>
<keyword evidence="1" id="KW-0378">Hydrolase</keyword>
<accession>A0A7S3Q010</accession>
<sequence>MIELRNATTINENEPLPLQLRAGKGVRTHPNYLSIPFDTKVAPNKKQLLFNASIELECQPTLSSATTSYEDDPFDVGEDFLLPLPLSLSEDSSDRDGHGSSFGETIKMSASYISTTSKTQSRGEEQQIQMATDIKNQEEADSKETRKAYSKKSILKKLKSPIKAARSSRNKKKSLRQVDSREDTDTSIFEEHMPVDLLDDEREGQGGPVTYMSMNTSNSFGDYNPPNTIPTGISMPAFPPPPTPQSPAIAISFSTASKAVAKPGISRPTHIKSQGRGKSIDKLMQFLTPTKKEKENEEKADMSIGLRLALPDKLDIMTGSTPIKDTPRNATPKKLIIVPEEQNNVLKSLRFTTLGKSPFKKKQGGNTTTKSTSCWSNDQVTPQTNLNVKNTSVPKPQSANDQRDEKEYILDGNVAGDIDKSKNENVSSMRSSELEPSLHQITIPEATDLLIHARVCSLAEGYDRLMETRAKAGKGWFSFGNLVGLSRTELENMYLCAIGKKPEIPLFVGEAANNPPPLPNQVHNPFTVPPLGNPFENRVNDGQSLNSFPSSINSSDSSVVPRNGNTFPRLRKRQPKTAKPHPSTIKSLLECTDDLVVEGYFTETIGSEYDLVAGADSTSVQVMVFSSHRQRQFIICYRGSMAQHTKPIKGKMHYDLDSNGLNSSFGDSYFQSELEPKVFNLIERLSSDNPFCDCIFTGHSYGGGLSMISAVQCAEKFPMMTVSAHVFGVPKVGGKKFREKANGLPNLKVIRCCLGQDTYVELPIGAWEHIGHTISIKQISSKGKRRGILNANVVSDDTLTAHAVAYKFGKKAQSSNAILRVRNTILVDSRAKSQGKVDHEMRNYLHAVEQFTHMGCSWVNSFADEAGNGIVTAENEVRLVV</sequence>
<feature type="compositionally biased region" description="Polar residues" evidence="3">
    <location>
        <begin position="115"/>
        <end position="130"/>
    </location>
</feature>
<evidence type="ECO:0000256" key="2">
    <source>
        <dbReference type="ARBA" id="ARBA00023098"/>
    </source>
</evidence>
<proteinExistence type="predicted"/>
<feature type="region of interest" description="Disordered" evidence="3">
    <location>
        <begin position="357"/>
        <end position="402"/>
    </location>
</feature>
<feature type="compositionally biased region" description="Basic residues" evidence="3">
    <location>
        <begin position="148"/>
        <end position="175"/>
    </location>
</feature>
<dbReference type="GO" id="GO:0008970">
    <property type="term" value="F:phospholipase A1 activity"/>
    <property type="evidence" value="ECO:0007669"/>
    <property type="project" value="InterPro"/>
</dbReference>
<evidence type="ECO:0000256" key="1">
    <source>
        <dbReference type="ARBA" id="ARBA00022801"/>
    </source>
</evidence>
<gene>
    <name evidence="5" type="ORF">CDEB00056_LOCUS6055</name>
</gene>
<dbReference type="Gene3D" id="3.40.50.1820">
    <property type="entry name" value="alpha/beta hydrolase"/>
    <property type="match status" value="1"/>
</dbReference>
<dbReference type="InterPro" id="IPR029058">
    <property type="entry name" value="AB_hydrolase_fold"/>
</dbReference>
<dbReference type="GO" id="GO:0006629">
    <property type="term" value="P:lipid metabolic process"/>
    <property type="evidence" value="ECO:0007669"/>
    <property type="project" value="UniProtKB-KW"/>
</dbReference>
<organism evidence="5">
    <name type="scientific">Chaetoceros debilis</name>
    <dbReference type="NCBI Taxonomy" id="122233"/>
    <lineage>
        <taxon>Eukaryota</taxon>
        <taxon>Sar</taxon>
        <taxon>Stramenopiles</taxon>
        <taxon>Ochrophyta</taxon>
        <taxon>Bacillariophyta</taxon>
        <taxon>Coscinodiscophyceae</taxon>
        <taxon>Chaetocerotophycidae</taxon>
        <taxon>Chaetocerotales</taxon>
        <taxon>Chaetocerotaceae</taxon>
        <taxon>Chaetoceros</taxon>
    </lineage>
</organism>